<feature type="domain" description="Fumarylacetoacetase-like C-terminal" evidence="2">
    <location>
        <begin position="87"/>
        <end position="254"/>
    </location>
</feature>
<dbReference type="InterPro" id="IPR036663">
    <property type="entry name" value="Fumarylacetoacetase_C_sf"/>
</dbReference>
<dbReference type="AlphaFoldDB" id="A0A177HSG6"/>
<dbReference type="PATRIC" id="fig|1716141.3.peg.2812"/>
<comment type="caution">
    <text evidence="3">The sequence shown here is derived from an EMBL/GenBank/DDBJ whole genome shotgun (WGS) entry which is preliminary data.</text>
</comment>
<evidence type="ECO:0000313" key="3">
    <source>
        <dbReference type="EMBL" id="OAH13951.1"/>
    </source>
</evidence>
<organism evidence="3 4">
    <name type="scientific">Streptomyces jeddahensis</name>
    <dbReference type="NCBI Taxonomy" id="1716141"/>
    <lineage>
        <taxon>Bacteria</taxon>
        <taxon>Bacillati</taxon>
        <taxon>Actinomycetota</taxon>
        <taxon>Actinomycetes</taxon>
        <taxon>Kitasatosporales</taxon>
        <taxon>Streptomycetaceae</taxon>
        <taxon>Streptomyces</taxon>
    </lineage>
</organism>
<dbReference type="GO" id="GO:0008684">
    <property type="term" value="F:2-oxopent-4-enoate hydratase activity"/>
    <property type="evidence" value="ECO:0007669"/>
    <property type="project" value="TreeGrafter"/>
</dbReference>
<protein>
    <submittedName>
        <fullName evidence="3">2-hydroxyhexa-2,4-dienoate hydratase</fullName>
        <ecNumber evidence="3">4.2.1.132</ecNumber>
    </submittedName>
</protein>
<dbReference type="GO" id="GO:0034856">
    <property type="term" value="F:2-hydroxyhexa-2,4-dienoate hydratase activity"/>
    <property type="evidence" value="ECO:0007669"/>
    <property type="project" value="UniProtKB-EC"/>
</dbReference>
<dbReference type="GO" id="GO:0005737">
    <property type="term" value="C:cytoplasm"/>
    <property type="evidence" value="ECO:0007669"/>
    <property type="project" value="TreeGrafter"/>
</dbReference>
<dbReference type="Pfam" id="PF01557">
    <property type="entry name" value="FAA_hydrolase"/>
    <property type="match status" value="1"/>
</dbReference>
<keyword evidence="1 3" id="KW-0456">Lyase</keyword>
<keyword evidence="4" id="KW-1185">Reference proteome</keyword>
<gene>
    <name evidence="3" type="primary">tesE</name>
    <name evidence="3" type="ORF">STSP_26690</name>
</gene>
<sequence>MWDIDRVARELTCRATARRAAGRITTEWPELDLARAYTAQDRLVELRVQERAETVVGVKLGLTSEAKQRRMGISAPLTAWVTNGMRLAPGEPLEVASLIHPRVEPEIVFEMAEDLAGPGVTRESAMRAVASVRAGLEVIDSRFVDFSFALPDVVADNASAAAYVVGDMVVGPEALDLAAEPCTLTVDGESVAKATGADVQGHPGEALALAANALGERGHRIKKGSLVLTGGLTDAVFLTPGATVTATFGHLGSVSLSGT</sequence>
<name>A0A177HSG6_9ACTN</name>
<dbReference type="EC" id="4.2.1.132" evidence="3"/>
<dbReference type="InterPro" id="IPR050772">
    <property type="entry name" value="Hydratase-Decarb/MhpD_sf"/>
</dbReference>
<dbReference type="OrthoDB" id="9792137at2"/>
<dbReference type="Gene3D" id="3.90.850.10">
    <property type="entry name" value="Fumarylacetoacetase-like, C-terminal domain"/>
    <property type="match status" value="1"/>
</dbReference>
<dbReference type="PANTHER" id="PTHR30143">
    <property type="entry name" value="ACID HYDRATASE"/>
    <property type="match status" value="1"/>
</dbReference>
<evidence type="ECO:0000313" key="4">
    <source>
        <dbReference type="Proteomes" id="UP000077381"/>
    </source>
</evidence>
<dbReference type="Proteomes" id="UP000077381">
    <property type="component" value="Unassembled WGS sequence"/>
</dbReference>
<dbReference type="SUPFAM" id="SSF56529">
    <property type="entry name" value="FAH"/>
    <property type="match status" value="1"/>
</dbReference>
<accession>A0A177HSG6</accession>
<dbReference type="RefSeq" id="WP_067276384.1">
    <property type="nucleotide sequence ID" value="NZ_LOHS01000071.1"/>
</dbReference>
<dbReference type="InterPro" id="IPR011234">
    <property type="entry name" value="Fumarylacetoacetase-like_C"/>
</dbReference>
<dbReference type="STRING" id="1716141.STSP_26690"/>
<dbReference type="EMBL" id="LOHS01000071">
    <property type="protein sequence ID" value="OAH13951.1"/>
    <property type="molecule type" value="Genomic_DNA"/>
</dbReference>
<evidence type="ECO:0000259" key="2">
    <source>
        <dbReference type="Pfam" id="PF01557"/>
    </source>
</evidence>
<evidence type="ECO:0000256" key="1">
    <source>
        <dbReference type="ARBA" id="ARBA00023239"/>
    </source>
</evidence>
<proteinExistence type="predicted"/>
<reference evidence="3 4" key="1">
    <citation type="submission" date="2015-12" db="EMBL/GenBank/DDBJ databases">
        <title>Genome sequence of Streptomyces sp. G25.</title>
        <authorList>
            <person name="Poehlein A."/>
            <person name="Roettig A."/>
            <person name="Hiessl S."/>
            <person name="Hauschild P."/>
            <person name="Schauer J."/>
            <person name="Madkour M.H."/>
            <person name="Al-Ansari A.M."/>
            <person name="Almakishah N.H."/>
            <person name="Steinbuechel A."/>
            <person name="Daniel R."/>
        </authorList>
    </citation>
    <scope>NUCLEOTIDE SEQUENCE [LARGE SCALE GENOMIC DNA]</scope>
    <source>
        <strain evidence="4">G25(2015)</strain>
    </source>
</reference>
<dbReference type="PANTHER" id="PTHR30143:SF0">
    <property type="entry name" value="2-KETO-4-PENTENOATE HYDRATASE"/>
    <property type="match status" value="1"/>
</dbReference>